<sequence>MSVQKAARIEASAPAAAPSTISVRAASGNDDSGLDDSELCNSINPLFIVSGPRGGVIDPRSSSDQLDALMDGVDDSAFQVLSDAWAAVGVPADRYWRSPQRLRGGSAEALPWKKMASSPLTSLGVRVPNALRLRSSFYPTRVEALAARGYGAHRGLIPLALDRRGGSGSKMFNVLPRWSAKVRGTNESAVDSSARIDHRSAVAEFISAIPRPQERNLYVLVDETSPVDPYFDLDFSYDPVHDGPSDALLVQSCGEGKEVGSVTAFSAAAVERVLLTLLTSLRREVENEFQTRVEECLVLTSSLQIGQRSNSPSAPVSLQQLKLSFHAHFRLADRAALESVQELHRFMARLRSRLREEENASAAPSSLDDSVGRSGEVRQASALLLRCVDFGVYTRWRAFRLPYNVKAPDGTGCSALASGAGDDLMVEQLRQLSIVLPDNEVGAAAPRVLHSLLLAADVEACKAQRYLVKHLEQHFRFFLPVLPGVTELTSAALSEFLSQLVPPQVRAAAAEMNGPSPSCPLARDVVSAWVMDLACIVRDASAFSSLPDDGEVQEAATSASFRLLRDSVSTAGSAAQGLAQTTSSPFEVRLPPMPRSVQVPVEDFETKKLLAEVFWCLAPEYGSPGAVVRTSQVTEVWSTLSATKPITPERIKAHYEDSIRAYYVSQKQNRYCIRLHRNHKATFAQLYLTFGSIKIRCYANDCCERCCVVPWESPQNTQSGPQYHTGYPKYERLAEIRNVLFPPLSTEELVRRYGTRVLQTV</sequence>
<evidence type="ECO:0000313" key="2">
    <source>
        <dbReference type="Proteomes" id="UP000674318"/>
    </source>
</evidence>
<dbReference type="OrthoDB" id="245712at2759"/>
<dbReference type="EMBL" id="JAFJZO010000034">
    <property type="protein sequence ID" value="KAG5493780.1"/>
    <property type="molecule type" value="Genomic_DNA"/>
</dbReference>
<dbReference type="GeneID" id="94287735"/>
<dbReference type="Proteomes" id="UP000674318">
    <property type="component" value="Unassembled WGS sequence"/>
</dbReference>
<evidence type="ECO:0000313" key="1">
    <source>
        <dbReference type="EMBL" id="KAG5493780.1"/>
    </source>
</evidence>
<dbReference type="RefSeq" id="XP_067753815.1">
    <property type="nucleotide sequence ID" value="XM_067897658.1"/>
</dbReference>
<gene>
    <name evidence="1" type="ORF">JKF63_01612</name>
</gene>
<comment type="caution">
    <text evidence="1">The sequence shown here is derived from an EMBL/GenBank/DDBJ whole genome shotgun (WGS) entry which is preliminary data.</text>
</comment>
<organism evidence="1 2">
    <name type="scientific">Porcisia hertigi</name>
    <dbReference type="NCBI Taxonomy" id="2761500"/>
    <lineage>
        <taxon>Eukaryota</taxon>
        <taxon>Discoba</taxon>
        <taxon>Euglenozoa</taxon>
        <taxon>Kinetoplastea</taxon>
        <taxon>Metakinetoplastina</taxon>
        <taxon>Trypanosomatida</taxon>
        <taxon>Trypanosomatidae</taxon>
        <taxon>Leishmaniinae</taxon>
        <taxon>Porcisia</taxon>
    </lineage>
</organism>
<proteinExistence type="predicted"/>
<accession>A0A836IEM0</accession>
<reference evidence="1 2" key="1">
    <citation type="submission" date="2021-02" db="EMBL/GenBank/DDBJ databases">
        <title>Porcisia hertigi Genome sequencing and assembly.</title>
        <authorList>
            <person name="Almutairi H."/>
            <person name="Gatherer D."/>
        </authorList>
    </citation>
    <scope>NUCLEOTIDE SEQUENCE [LARGE SCALE GENOMIC DNA]</scope>
    <source>
        <strain evidence="1 2">C119</strain>
    </source>
</reference>
<keyword evidence="2" id="KW-1185">Reference proteome</keyword>
<protein>
    <submittedName>
        <fullName evidence="1">Uncharacterized protein</fullName>
    </submittedName>
</protein>
<dbReference type="KEGG" id="phet:94287735"/>
<dbReference type="AlphaFoldDB" id="A0A836IEM0"/>
<name>A0A836IEM0_9TRYP</name>